<dbReference type="AlphaFoldDB" id="A0A285LJE2"/>
<evidence type="ECO:0000313" key="2">
    <source>
        <dbReference type="Proteomes" id="UP000219565"/>
    </source>
</evidence>
<protein>
    <submittedName>
        <fullName evidence="1">Uncharacterized protein</fullName>
    </submittedName>
</protein>
<name>A0A285LJE2_9NOCA</name>
<proteinExistence type="predicted"/>
<reference evidence="1 2" key="1">
    <citation type="submission" date="2017-09" db="EMBL/GenBank/DDBJ databases">
        <authorList>
            <person name="Ehlers B."/>
            <person name="Leendertz F.H."/>
        </authorList>
    </citation>
    <scope>NUCLEOTIDE SEQUENCE [LARGE SCALE GENOMIC DNA]</scope>
    <source>
        <strain evidence="1 2">DSM 45537</strain>
    </source>
</reference>
<sequence length="133" mass="14899">MPHLPDLVTLDLAQRKLFIDGTEFPWLISQGGPTFNALADPRELRQVTVTFFTNDVKVIPEHGKPAPGDEDTTPADDAIECIATRLVQDELGQVPQERHYAMAERIVDTLVDRGLLTTTDPQHWPNRDTDDTP</sequence>
<dbReference type="Proteomes" id="UP000219565">
    <property type="component" value="Unassembled WGS sequence"/>
</dbReference>
<dbReference type="EMBL" id="OBEG01000003">
    <property type="protein sequence ID" value="SNY84167.1"/>
    <property type="molecule type" value="Genomic_DNA"/>
</dbReference>
<dbReference type="OrthoDB" id="4571899at2"/>
<keyword evidence="2" id="KW-1185">Reference proteome</keyword>
<dbReference type="RefSeq" id="WP_097245842.1">
    <property type="nucleotide sequence ID" value="NZ_OBEG01000003.1"/>
</dbReference>
<organism evidence="1 2">
    <name type="scientific">Nocardia amikacinitolerans</name>
    <dbReference type="NCBI Taxonomy" id="756689"/>
    <lineage>
        <taxon>Bacteria</taxon>
        <taxon>Bacillati</taxon>
        <taxon>Actinomycetota</taxon>
        <taxon>Actinomycetes</taxon>
        <taxon>Mycobacteriales</taxon>
        <taxon>Nocardiaceae</taxon>
        <taxon>Nocardia</taxon>
    </lineage>
</organism>
<evidence type="ECO:0000313" key="1">
    <source>
        <dbReference type="EMBL" id="SNY84167.1"/>
    </source>
</evidence>
<gene>
    <name evidence="1" type="ORF">SAMN04244553_3603</name>
</gene>
<accession>A0A285LJE2</accession>